<proteinExistence type="predicted"/>
<keyword evidence="2" id="KW-1185">Reference proteome</keyword>
<reference evidence="1 2" key="1">
    <citation type="journal article" date="2023" name="Microbiol. Resour. Announc.">
        <title>Complete Genome Sequence of Imperialibacter roseus strain P4T.</title>
        <authorList>
            <person name="Tizabi D.R."/>
            <person name="Bachvaroff T."/>
            <person name="Hill R.T."/>
        </authorList>
    </citation>
    <scope>NUCLEOTIDE SEQUENCE [LARGE SCALE GENOMIC DNA]</scope>
    <source>
        <strain evidence="1 2">P4T</strain>
    </source>
</reference>
<accession>A0ABZ0IX62</accession>
<dbReference type="RefSeq" id="WP_317491591.1">
    <property type="nucleotide sequence ID" value="NZ_CP136051.1"/>
</dbReference>
<dbReference type="Pfam" id="PF11236">
    <property type="entry name" value="DUF3037"/>
    <property type="match status" value="1"/>
</dbReference>
<evidence type="ECO:0000313" key="1">
    <source>
        <dbReference type="EMBL" id="WOK08963.1"/>
    </source>
</evidence>
<protein>
    <submittedName>
        <fullName evidence="1">DUF3037 domain-containing protein</fullName>
    </submittedName>
</protein>
<evidence type="ECO:0000313" key="2">
    <source>
        <dbReference type="Proteomes" id="UP001302349"/>
    </source>
</evidence>
<organism evidence="1 2">
    <name type="scientific">Imperialibacter roseus</name>
    <dbReference type="NCBI Taxonomy" id="1324217"/>
    <lineage>
        <taxon>Bacteria</taxon>
        <taxon>Pseudomonadati</taxon>
        <taxon>Bacteroidota</taxon>
        <taxon>Cytophagia</taxon>
        <taxon>Cytophagales</taxon>
        <taxon>Flammeovirgaceae</taxon>
        <taxon>Imperialibacter</taxon>
    </lineage>
</organism>
<name>A0ABZ0IX62_9BACT</name>
<dbReference type="Proteomes" id="UP001302349">
    <property type="component" value="Chromosome"/>
</dbReference>
<dbReference type="EMBL" id="CP136051">
    <property type="protein sequence ID" value="WOK08963.1"/>
    <property type="molecule type" value="Genomic_DNA"/>
</dbReference>
<gene>
    <name evidence="1" type="ORF">RT717_09985</name>
</gene>
<sequence>MQERQLFEYAVVRVVPHVEREEFLNVGVVLLCSGQKFLRARFDWNESRLAGLCQKTDFNELKVYADSFEKICQGGKEAGPIGQLGITERFRWLTAARSTVLQTSKVHPGLCVNAGETLDRLFEELVKLPEA</sequence>
<dbReference type="InterPro" id="IPR021398">
    <property type="entry name" value="DUF3037"/>
</dbReference>